<dbReference type="Proteomes" id="UP000812440">
    <property type="component" value="Chromosome 4"/>
</dbReference>
<sequence length="89" mass="10000">MKYKITFRSLLICVTSAGVKDYGIVQPGFNKQFFHAVNLSERWCFSAQRGSVSNLPFQQLESNPQDLNSQHAGLIIILLCFTDTVARCS</sequence>
<comment type="caution">
    <text evidence="1">The sequence shown here is derived from an EMBL/GenBank/DDBJ whole genome shotgun (WGS) entry which is preliminary data.</text>
</comment>
<dbReference type="EMBL" id="JAACNH010000007">
    <property type="protein sequence ID" value="KAG8436589.1"/>
    <property type="molecule type" value="Genomic_DNA"/>
</dbReference>
<proteinExistence type="predicted"/>
<reference evidence="1" key="1">
    <citation type="thesis" date="2020" institute="ProQuest LLC" country="789 East Eisenhower Parkway, Ann Arbor, MI, USA">
        <title>Comparative Genomics and Chromosome Evolution.</title>
        <authorList>
            <person name="Mudd A.B."/>
        </authorList>
    </citation>
    <scope>NUCLEOTIDE SEQUENCE</scope>
    <source>
        <strain evidence="1">Female2</strain>
        <tissue evidence="1">Blood</tissue>
    </source>
</reference>
<dbReference type="AlphaFoldDB" id="A0A8T2IUD8"/>
<evidence type="ECO:0000313" key="2">
    <source>
        <dbReference type="Proteomes" id="UP000812440"/>
    </source>
</evidence>
<accession>A0A8T2IUD8</accession>
<organism evidence="1 2">
    <name type="scientific">Hymenochirus boettgeri</name>
    <name type="common">Congo dwarf clawed frog</name>
    <dbReference type="NCBI Taxonomy" id="247094"/>
    <lineage>
        <taxon>Eukaryota</taxon>
        <taxon>Metazoa</taxon>
        <taxon>Chordata</taxon>
        <taxon>Craniata</taxon>
        <taxon>Vertebrata</taxon>
        <taxon>Euteleostomi</taxon>
        <taxon>Amphibia</taxon>
        <taxon>Batrachia</taxon>
        <taxon>Anura</taxon>
        <taxon>Pipoidea</taxon>
        <taxon>Pipidae</taxon>
        <taxon>Pipinae</taxon>
        <taxon>Hymenochirus</taxon>
    </lineage>
</organism>
<evidence type="ECO:0000313" key="1">
    <source>
        <dbReference type="EMBL" id="KAG8436589.1"/>
    </source>
</evidence>
<protein>
    <submittedName>
        <fullName evidence="1">Uncharacterized protein</fullName>
    </submittedName>
</protein>
<keyword evidence="2" id="KW-1185">Reference proteome</keyword>
<gene>
    <name evidence="1" type="ORF">GDO86_007628</name>
</gene>
<name>A0A8T2IUD8_9PIPI</name>